<keyword evidence="10" id="KW-1185">Reference proteome</keyword>
<accession>A0ABT9V4D9</accession>
<proteinExistence type="predicted"/>
<keyword evidence="3" id="KW-1003">Cell membrane</keyword>
<evidence type="ECO:0000256" key="2">
    <source>
        <dbReference type="ARBA" id="ARBA00022448"/>
    </source>
</evidence>
<feature type="transmembrane region" description="Helical" evidence="7">
    <location>
        <begin position="95"/>
        <end position="116"/>
    </location>
</feature>
<dbReference type="RefSeq" id="WP_307150334.1">
    <property type="nucleotide sequence ID" value="NZ_JAUSTU010000008.1"/>
</dbReference>
<evidence type="ECO:0000256" key="5">
    <source>
        <dbReference type="ARBA" id="ARBA00022989"/>
    </source>
</evidence>
<dbReference type="InterPro" id="IPR020846">
    <property type="entry name" value="MFS_dom"/>
</dbReference>
<keyword evidence="4 7" id="KW-0812">Transmembrane</keyword>
<feature type="transmembrane region" description="Helical" evidence="7">
    <location>
        <begin position="355"/>
        <end position="375"/>
    </location>
</feature>
<dbReference type="PROSITE" id="PS50850">
    <property type="entry name" value="MFS"/>
    <property type="match status" value="1"/>
</dbReference>
<evidence type="ECO:0000259" key="8">
    <source>
        <dbReference type="PROSITE" id="PS50850"/>
    </source>
</evidence>
<dbReference type="Pfam" id="PF07690">
    <property type="entry name" value="MFS_1"/>
    <property type="match status" value="1"/>
</dbReference>
<keyword evidence="5 7" id="KW-1133">Transmembrane helix</keyword>
<feature type="transmembrane region" description="Helical" evidence="7">
    <location>
        <begin position="201"/>
        <end position="222"/>
    </location>
</feature>
<evidence type="ECO:0000256" key="1">
    <source>
        <dbReference type="ARBA" id="ARBA00004651"/>
    </source>
</evidence>
<feature type="transmembrane region" description="Helical" evidence="7">
    <location>
        <begin position="156"/>
        <end position="178"/>
    </location>
</feature>
<dbReference type="InterPro" id="IPR050189">
    <property type="entry name" value="MFS_Efflux_Transporters"/>
</dbReference>
<feature type="transmembrane region" description="Helical" evidence="7">
    <location>
        <begin position="267"/>
        <end position="284"/>
    </location>
</feature>
<comment type="subcellular location">
    <subcellularLocation>
        <location evidence="1">Cell membrane</location>
        <topology evidence="1">Multi-pass membrane protein</topology>
    </subcellularLocation>
</comment>
<feature type="transmembrane region" description="Helical" evidence="7">
    <location>
        <begin position="128"/>
        <end position="150"/>
    </location>
</feature>
<feature type="domain" description="Major facilitator superfamily (MFS) profile" evidence="8">
    <location>
        <begin position="4"/>
        <end position="379"/>
    </location>
</feature>
<comment type="caution">
    <text evidence="9">The sequence shown here is derived from an EMBL/GenBank/DDBJ whole genome shotgun (WGS) entry which is preliminary data.</text>
</comment>
<dbReference type="PANTHER" id="PTHR43124:SF10">
    <property type="entry name" value="PURINE EFFLUX PUMP PBUE"/>
    <property type="match status" value="1"/>
</dbReference>
<organism evidence="9 10">
    <name type="scientific">Anoxybacillus andreesenii</name>
    <dbReference type="NCBI Taxonomy" id="1325932"/>
    <lineage>
        <taxon>Bacteria</taxon>
        <taxon>Bacillati</taxon>
        <taxon>Bacillota</taxon>
        <taxon>Bacilli</taxon>
        <taxon>Bacillales</taxon>
        <taxon>Anoxybacillaceae</taxon>
        <taxon>Anoxybacillus</taxon>
    </lineage>
</organism>
<keyword evidence="2" id="KW-0813">Transport</keyword>
<dbReference type="Gene3D" id="1.20.1250.20">
    <property type="entry name" value="MFS general substrate transporter like domains"/>
    <property type="match status" value="2"/>
</dbReference>
<feature type="transmembrane region" description="Helical" evidence="7">
    <location>
        <begin position="328"/>
        <end position="349"/>
    </location>
</feature>
<dbReference type="InterPro" id="IPR011701">
    <property type="entry name" value="MFS"/>
</dbReference>
<evidence type="ECO:0000313" key="9">
    <source>
        <dbReference type="EMBL" id="MDQ0155809.1"/>
    </source>
</evidence>
<dbReference type="SUPFAM" id="SSF103473">
    <property type="entry name" value="MFS general substrate transporter"/>
    <property type="match status" value="1"/>
</dbReference>
<keyword evidence="6 7" id="KW-0472">Membrane</keyword>
<evidence type="ECO:0000256" key="6">
    <source>
        <dbReference type="ARBA" id="ARBA00023136"/>
    </source>
</evidence>
<gene>
    <name evidence="9" type="ORF">J2S07_002114</name>
</gene>
<feature type="transmembrane region" description="Helical" evidence="7">
    <location>
        <begin position="290"/>
        <end position="307"/>
    </location>
</feature>
<dbReference type="Proteomes" id="UP001231362">
    <property type="component" value="Unassembled WGS sequence"/>
</dbReference>
<dbReference type="InterPro" id="IPR036259">
    <property type="entry name" value="MFS_trans_sf"/>
</dbReference>
<evidence type="ECO:0000256" key="4">
    <source>
        <dbReference type="ARBA" id="ARBA00022692"/>
    </source>
</evidence>
<evidence type="ECO:0000256" key="7">
    <source>
        <dbReference type="SAM" id="Phobius"/>
    </source>
</evidence>
<evidence type="ECO:0000313" key="10">
    <source>
        <dbReference type="Proteomes" id="UP001231362"/>
    </source>
</evidence>
<name>A0ABT9V4D9_9BACL</name>
<dbReference type="EMBL" id="JAUSTU010000008">
    <property type="protein sequence ID" value="MDQ0155809.1"/>
    <property type="molecule type" value="Genomic_DNA"/>
</dbReference>
<evidence type="ECO:0000256" key="3">
    <source>
        <dbReference type="ARBA" id="ARBA00022475"/>
    </source>
</evidence>
<feature type="transmembrane region" description="Helical" evidence="7">
    <location>
        <begin position="70"/>
        <end position="89"/>
    </location>
</feature>
<dbReference type="PANTHER" id="PTHR43124">
    <property type="entry name" value="PURINE EFFLUX PUMP PBUE"/>
    <property type="match status" value="1"/>
</dbReference>
<sequence>MNFRVYILAMTAFVVGMVELIIGGILPLIVEDLQISVSAAGQLITVFAMMLAISGPTLIALTAKVARKRLYLWSLFAFFIGNILVFMSVNYEMLMLSRIFTAMSAALIIVLSLTIAPKVVEKRYQSRAIGIIYMGMSGSLVLGVPLGVLIGNALGWRILFLFIACLSLISMVIVYRFLDELPPENMIPLSQQLASLKSQKIVSAHLVTVLMLAGHYILYAYFTPFLQTMLNLNPFWISCAYFLFGVSAVVGGGVGGWFTDRWGVKKSILILMATFSLILFLLPLTTHFRFVFPVALIIWGMLSWAISPAQQSYLIQTAPESAAIQQSFNTSALQIGIALGSAIGGIVIGNHSVSYNALVGGIFVLVAFLCALFSITRPSISETPLTKEG</sequence>
<feature type="transmembrane region" description="Helical" evidence="7">
    <location>
        <begin position="7"/>
        <end position="30"/>
    </location>
</feature>
<feature type="transmembrane region" description="Helical" evidence="7">
    <location>
        <begin position="234"/>
        <end position="255"/>
    </location>
</feature>
<feature type="transmembrane region" description="Helical" evidence="7">
    <location>
        <begin position="42"/>
        <end position="63"/>
    </location>
</feature>
<protein>
    <submittedName>
        <fullName evidence="9">DHA1 family purine base/nucleoside efflux pump-like MFS transporter</fullName>
    </submittedName>
</protein>
<reference evidence="9 10" key="1">
    <citation type="submission" date="2023-07" db="EMBL/GenBank/DDBJ databases">
        <title>Genomic Encyclopedia of Type Strains, Phase IV (KMG-IV): sequencing the most valuable type-strain genomes for metagenomic binning, comparative biology and taxonomic classification.</title>
        <authorList>
            <person name="Goeker M."/>
        </authorList>
    </citation>
    <scope>NUCLEOTIDE SEQUENCE [LARGE SCALE GENOMIC DNA]</scope>
    <source>
        <strain evidence="9 10">DSM 23948</strain>
    </source>
</reference>
<dbReference type="CDD" id="cd17324">
    <property type="entry name" value="MFS_NepI_like"/>
    <property type="match status" value="1"/>
</dbReference>